<dbReference type="Gene3D" id="3.90.215.10">
    <property type="entry name" value="Gamma Fibrinogen, chain A, domain 1"/>
    <property type="match status" value="1"/>
</dbReference>
<dbReference type="OrthoDB" id="7735550at2759"/>
<dbReference type="SUPFAM" id="SSF56496">
    <property type="entry name" value="Fibrinogen C-terminal domain-like"/>
    <property type="match status" value="1"/>
</dbReference>
<accession>A0A9Q1BE90</accession>
<name>A0A9Q1BE90_HOLLE</name>
<dbReference type="PROSITE" id="PS51406">
    <property type="entry name" value="FIBRINOGEN_C_2"/>
    <property type="match status" value="1"/>
</dbReference>
<keyword evidence="4" id="KW-1185">Reference proteome</keyword>
<keyword evidence="1" id="KW-1015">Disulfide bond</keyword>
<dbReference type="Proteomes" id="UP001152320">
    <property type="component" value="Chromosome 18"/>
</dbReference>
<evidence type="ECO:0000313" key="4">
    <source>
        <dbReference type="Proteomes" id="UP001152320"/>
    </source>
</evidence>
<organism evidence="3 4">
    <name type="scientific">Holothuria leucospilota</name>
    <name type="common">Black long sea cucumber</name>
    <name type="synonym">Mertensiothuria leucospilota</name>
    <dbReference type="NCBI Taxonomy" id="206669"/>
    <lineage>
        <taxon>Eukaryota</taxon>
        <taxon>Metazoa</taxon>
        <taxon>Echinodermata</taxon>
        <taxon>Eleutherozoa</taxon>
        <taxon>Echinozoa</taxon>
        <taxon>Holothuroidea</taxon>
        <taxon>Aspidochirotacea</taxon>
        <taxon>Aspidochirotida</taxon>
        <taxon>Holothuriidae</taxon>
        <taxon>Holothuria</taxon>
    </lineage>
</organism>
<protein>
    <submittedName>
        <fullName evidence="3">Tenascin-N</fullName>
    </submittedName>
</protein>
<evidence type="ECO:0000259" key="2">
    <source>
        <dbReference type="PROSITE" id="PS51406"/>
    </source>
</evidence>
<dbReference type="EMBL" id="JAIZAY010000018">
    <property type="protein sequence ID" value="KAJ8024561.1"/>
    <property type="molecule type" value="Genomic_DNA"/>
</dbReference>
<dbReference type="Pfam" id="PF00147">
    <property type="entry name" value="Fibrinogen_C"/>
    <property type="match status" value="1"/>
</dbReference>
<evidence type="ECO:0000313" key="3">
    <source>
        <dbReference type="EMBL" id="KAJ8024561.1"/>
    </source>
</evidence>
<dbReference type="PANTHER" id="PTHR19143:SF444">
    <property type="entry name" value="PROTEIN SCABROUS"/>
    <property type="match status" value="1"/>
</dbReference>
<dbReference type="AlphaFoldDB" id="A0A9Q1BE90"/>
<evidence type="ECO:0000256" key="1">
    <source>
        <dbReference type="ARBA" id="ARBA00023157"/>
    </source>
</evidence>
<sequence length="148" mass="16838">MEEFWLGLENLHQLTVTDEFELRVELQDFEDISVVSTYAWMRVDDVTTNYQLHIGRYSGLGGDALSFHNGQQFSTYDRDHDSVHDDSCSLHHGGAGWWFANCLEANPNGLYLGGFNEMKAQGIVWNAWKGPSYSLKSIEMKLRPCVGD</sequence>
<feature type="domain" description="Fibrinogen C-terminal" evidence="2">
    <location>
        <begin position="1"/>
        <end position="146"/>
    </location>
</feature>
<dbReference type="PANTHER" id="PTHR19143">
    <property type="entry name" value="FIBRINOGEN/TENASCIN/ANGIOPOEITIN"/>
    <property type="match status" value="1"/>
</dbReference>
<proteinExistence type="predicted"/>
<dbReference type="InterPro" id="IPR050373">
    <property type="entry name" value="Fibrinogen_C-term_domain"/>
</dbReference>
<dbReference type="InterPro" id="IPR036056">
    <property type="entry name" value="Fibrinogen-like_C"/>
</dbReference>
<dbReference type="SMART" id="SM00186">
    <property type="entry name" value="FBG"/>
    <property type="match status" value="1"/>
</dbReference>
<dbReference type="GO" id="GO:0005615">
    <property type="term" value="C:extracellular space"/>
    <property type="evidence" value="ECO:0007669"/>
    <property type="project" value="TreeGrafter"/>
</dbReference>
<reference evidence="3" key="1">
    <citation type="submission" date="2021-10" db="EMBL/GenBank/DDBJ databases">
        <title>Tropical sea cucumber genome reveals ecological adaptation and Cuvierian tubules defense mechanism.</title>
        <authorList>
            <person name="Chen T."/>
        </authorList>
    </citation>
    <scope>NUCLEOTIDE SEQUENCE</scope>
    <source>
        <strain evidence="3">Nanhai2018</strain>
        <tissue evidence="3">Muscle</tissue>
    </source>
</reference>
<dbReference type="InterPro" id="IPR020837">
    <property type="entry name" value="Fibrinogen_CS"/>
</dbReference>
<dbReference type="PROSITE" id="PS00514">
    <property type="entry name" value="FIBRINOGEN_C_1"/>
    <property type="match status" value="1"/>
</dbReference>
<dbReference type="InterPro" id="IPR014716">
    <property type="entry name" value="Fibrinogen_a/b/g_C_1"/>
</dbReference>
<dbReference type="InterPro" id="IPR002181">
    <property type="entry name" value="Fibrinogen_a/b/g_C_dom"/>
</dbReference>
<gene>
    <name evidence="3" type="ORF">HOLleu_34500</name>
</gene>
<comment type="caution">
    <text evidence="3">The sequence shown here is derived from an EMBL/GenBank/DDBJ whole genome shotgun (WGS) entry which is preliminary data.</text>
</comment>